<keyword evidence="9" id="KW-0539">Nucleus</keyword>
<dbReference type="GO" id="GO:0051028">
    <property type="term" value="P:mRNA transport"/>
    <property type="evidence" value="ECO:0007669"/>
    <property type="project" value="UniProtKB-KW"/>
</dbReference>
<proteinExistence type="inferred from homology"/>
<dbReference type="Proteomes" id="UP001151518">
    <property type="component" value="Unassembled WGS sequence"/>
</dbReference>
<feature type="region of interest" description="Disordered" evidence="11">
    <location>
        <begin position="275"/>
        <end position="400"/>
    </location>
</feature>
<keyword evidence="12" id="KW-0378">Hydrolase</keyword>
<accession>A0A9W8KYC2</accession>
<feature type="compositionally biased region" description="Low complexity" evidence="11">
    <location>
        <begin position="282"/>
        <end position="296"/>
    </location>
</feature>
<keyword evidence="8" id="KW-0906">Nuclear pore complex</keyword>
<feature type="compositionally biased region" description="Acidic residues" evidence="11">
    <location>
        <begin position="297"/>
        <end position="346"/>
    </location>
</feature>
<keyword evidence="7" id="KW-0653">Protein transport</keyword>
<feature type="compositionally biased region" description="Basic residues" evidence="11">
    <location>
        <begin position="377"/>
        <end position="386"/>
    </location>
</feature>
<evidence type="ECO:0000256" key="1">
    <source>
        <dbReference type="ARBA" id="ARBA00004567"/>
    </source>
</evidence>
<dbReference type="InterPro" id="IPR001680">
    <property type="entry name" value="WD40_rpt"/>
</dbReference>
<dbReference type="SUPFAM" id="SSF50978">
    <property type="entry name" value="WD40 repeat-like"/>
    <property type="match status" value="1"/>
</dbReference>
<evidence type="ECO:0000256" key="7">
    <source>
        <dbReference type="ARBA" id="ARBA00022927"/>
    </source>
</evidence>
<comment type="subcellular location">
    <subcellularLocation>
        <location evidence="1">Nucleus</location>
        <location evidence="1">Nuclear pore complex</location>
    </subcellularLocation>
</comment>
<dbReference type="InterPro" id="IPR037363">
    <property type="entry name" value="Sec13/Seh1_fam"/>
</dbReference>
<dbReference type="InterPro" id="IPR036322">
    <property type="entry name" value="WD40_repeat_dom_sf"/>
</dbReference>
<evidence type="ECO:0000256" key="11">
    <source>
        <dbReference type="SAM" id="MobiDB-lite"/>
    </source>
</evidence>
<name>A0A9W8KYC2_9FUNG</name>
<dbReference type="GO" id="GO:0035859">
    <property type="term" value="C:Seh1-associated complex"/>
    <property type="evidence" value="ECO:0007669"/>
    <property type="project" value="TreeGrafter"/>
</dbReference>
<evidence type="ECO:0000313" key="13">
    <source>
        <dbReference type="Proteomes" id="UP001151518"/>
    </source>
</evidence>
<evidence type="ECO:0000313" key="12">
    <source>
        <dbReference type="EMBL" id="KAJ2679386.1"/>
    </source>
</evidence>
<feature type="repeat" description="WD" evidence="10">
    <location>
        <begin position="54"/>
        <end position="87"/>
    </location>
</feature>
<comment type="similarity">
    <text evidence="2">Belongs to the WD repeat SEC13 family.</text>
</comment>
<keyword evidence="5" id="KW-0677">Repeat</keyword>
<evidence type="ECO:0000256" key="6">
    <source>
        <dbReference type="ARBA" id="ARBA00022816"/>
    </source>
</evidence>
<feature type="repeat" description="WD" evidence="10">
    <location>
        <begin position="409"/>
        <end position="442"/>
    </location>
</feature>
<evidence type="ECO:0000256" key="3">
    <source>
        <dbReference type="ARBA" id="ARBA00022448"/>
    </source>
</evidence>
<dbReference type="InterPro" id="IPR015943">
    <property type="entry name" value="WD40/YVTN_repeat-like_dom_sf"/>
</dbReference>
<dbReference type="GO" id="GO:0016787">
    <property type="term" value="F:hydrolase activity"/>
    <property type="evidence" value="ECO:0007669"/>
    <property type="project" value="UniProtKB-KW"/>
</dbReference>
<sequence>MEQEMSLPVNHDDFIHDITYNFYGTRLATCGSDKCIKIWDWNKQTGLWILNESISAHDSSVVRLSWAHPEFGQVLASCSLDRTVKIWMEHESGAKSSGSRWACVSTLVESSAVVHSIAFAPEYTNLTIAAASSDGKVRFYSPIEAVRLRNWTMSGQIDFIPGGASDSDGPLCLSWCKSRFSAPHMLVVGGSKGNAVKIFQLGSMQCTELLELDHYDSFVLDVSWAPAMGRSFHLIATACSDGHIRIYKFWVDPAMSKLYLSDSLFIREGDDADSGSPDLTNAGDDAGLASAGGDFSVDYDDDEGSDDDSDEDSDEDSDDDDTDSEEDEEDDEEEDEEVNGSDEGEGDGSAASDALGDDVGHSGSDSADAANTAGPGRNRRPNKKAGPKSDNKPADKPNFPRAELVGDLFVEPNMPIRRLRWNSTGTLLVSSGDDGVARMWKMTVNGTWREIAAITAEKSTAEA</sequence>
<keyword evidence="6" id="KW-0509">mRNA transport</keyword>
<evidence type="ECO:0000256" key="8">
    <source>
        <dbReference type="ARBA" id="ARBA00023132"/>
    </source>
</evidence>
<evidence type="ECO:0000256" key="4">
    <source>
        <dbReference type="ARBA" id="ARBA00022574"/>
    </source>
</evidence>
<keyword evidence="3" id="KW-0813">Transport</keyword>
<dbReference type="PROSITE" id="PS50082">
    <property type="entry name" value="WD_REPEATS_2"/>
    <property type="match status" value="3"/>
</dbReference>
<dbReference type="GO" id="GO:1904263">
    <property type="term" value="P:positive regulation of TORC1 signaling"/>
    <property type="evidence" value="ECO:0007669"/>
    <property type="project" value="TreeGrafter"/>
</dbReference>
<dbReference type="GO" id="GO:0031080">
    <property type="term" value="C:nuclear pore outer ring"/>
    <property type="evidence" value="ECO:0007669"/>
    <property type="project" value="TreeGrafter"/>
</dbReference>
<dbReference type="AlphaFoldDB" id="A0A9W8KYC2"/>
<evidence type="ECO:0000256" key="5">
    <source>
        <dbReference type="ARBA" id="ARBA00022737"/>
    </source>
</evidence>
<dbReference type="EMBL" id="JANBTW010000012">
    <property type="protein sequence ID" value="KAJ2679386.1"/>
    <property type="molecule type" value="Genomic_DNA"/>
</dbReference>
<dbReference type="GO" id="GO:0034198">
    <property type="term" value="P:cellular response to amino acid starvation"/>
    <property type="evidence" value="ECO:0007669"/>
    <property type="project" value="TreeGrafter"/>
</dbReference>
<reference evidence="12" key="1">
    <citation type="submission" date="2022-07" db="EMBL/GenBank/DDBJ databases">
        <title>Phylogenomic reconstructions and comparative analyses of Kickxellomycotina fungi.</title>
        <authorList>
            <person name="Reynolds N.K."/>
            <person name="Stajich J.E."/>
            <person name="Barry K."/>
            <person name="Grigoriev I.V."/>
            <person name="Crous P."/>
            <person name="Smith M.E."/>
        </authorList>
    </citation>
    <scope>NUCLEOTIDE SEQUENCE</scope>
    <source>
        <strain evidence="12">NRRL 3115</strain>
    </source>
</reference>
<dbReference type="Gene3D" id="2.130.10.10">
    <property type="entry name" value="YVTN repeat-like/Quinoprotein amine dehydrogenase"/>
    <property type="match status" value="1"/>
</dbReference>
<dbReference type="OrthoDB" id="5566198at2759"/>
<evidence type="ECO:0000256" key="10">
    <source>
        <dbReference type="PROSITE-ProRule" id="PRU00221"/>
    </source>
</evidence>
<feature type="repeat" description="WD" evidence="10">
    <location>
        <begin position="8"/>
        <end position="40"/>
    </location>
</feature>
<dbReference type="PANTHER" id="PTHR11024:SF3">
    <property type="entry name" value="NUCLEOPORIN SEH1"/>
    <property type="match status" value="1"/>
</dbReference>
<keyword evidence="8" id="KW-0811">Translocation</keyword>
<dbReference type="PROSITE" id="PS50294">
    <property type="entry name" value="WD_REPEATS_REGION"/>
    <property type="match status" value="2"/>
</dbReference>
<dbReference type="SMART" id="SM00320">
    <property type="entry name" value="WD40"/>
    <property type="match status" value="5"/>
</dbReference>
<evidence type="ECO:0000256" key="9">
    <source>
        <dbReference type="ARBA" id="ARBA00023242"/>
    </source>
</evidence>
<dbReference type="Pfam" id="PF00400">
    <property type="entry name" value="WD40"/>
    <property type="match status" value="4"/>
</dbReference>
<organism evidence="12 13">
    <name type="scientific">Coemansia spiralis</name>
    <dbReference type="NCBI Taxonomy" id="417178"/>
    <lineage>
        <taxon>Eukaryota</taxon>
        <taxon>Fungi</taxon>
        <taxon>Fungi incertae sedis</taxon>
        <taxon>Zoopagomycota</taxon>
        <taxon>Kickxellomycotina</taxon>
        <taxon>Kickxellomycetes</taxon>
        <taxon>Kickxellales</taxon>
        <taxon>Kickxellaceae</taxon>
        <taxon>Coemansia</taxon>
    </lineage>
</organism>
<comment type="caution">
    <text evidence="12">The sequence shown here is derived from an EMBL/GenBank/DDBJ whole genome shotgun (WGS) entry which is preliminary data.</text>
</comment>
<keyword evidence="4 10" id="KW-0853">WD repeat</keyword>
<dbReference type="GO" id="GO:0015031">
    <property type="term" value="P:protein transport"/>
    <property type="evidence" value="ECO:0007669"/>
    <property type="project" value="UniProtKB-KW"/>
</dbReference>
<evidence type="ECO:0000256" key="2">
    <source>
        <dbReference type="ARBA" id="ARBA00010102"/>
    </source>
</evidence>
<gene>
    <name evidence="12" type="primary">SEH1</name>
    <name evidence="12" type="ORF">GGI25_001521</name>
</gene>
<dbReference type="PANTHER" id="PTHR11024">
    <property type="entry name" value="NUCLEAR PORE COMPLEX PROTEIN SEC13 / SEH1 FAMILY MEMBER"/>
    <property type="match status" value="1"/>
</dbReference>
<dbReference type="GO" id="GO:0005198">
    <property type="term" value="F:structural molecule activity"/>
    <property type="evidence" value="ECO:0007669"/>
    <property type="project" value="InterPro"/>
</dbReference>
<protein>
    <submittedName>
        <fullName evidence="12">Epoxide hydrolase, soluble (SEH)</fullName>
    </submittedName>
</protein>